<gene>
    <name evidence="10" type="ordered locus">Swit_1538</name>
</gene>
<dbReference type="KEGG" id="swi:Swit_1538"/>
<dbReference type="InterPro" id="IPR000486">
    <property type="entry name" value="Xdiol_ring_cleave_dOase_1/2"/>
</dbReference>
<dbReference type="InterPro" id="IPR004360">
    <property type="entry name" value="Glyas_Fos-R_dOase_dom"/>
</dbReference>
<dbReference type="PROSITE" id="PS00082">
    <property type="entry name" value="EXTRADIOL_DIOXYGENAS"/>
    <property type="match status" value="1"/>
</dbReference>
<accession>A0A9J9HAA0</accession>
<evidence type="ECO:0000256" key="4">
    <source>
        <dbReference type="ARBA" id="ARBA00022797"/>
    </source>
</evidence>
<proteinExistence type="inferred from homology"/>
<evidence type="ECO:0000256" key="1">
    <source>
        <dbReference type="ARBA" id="ARBA00001954"/>
    </source>
</evidence>
<dbReference type="InterPro" id="IPR029068">
    <property type="entry name" value="Glyas_Bleomycin-R_OHBP_Dase"/>
</dbReference>
<sequence>MSGTPAEAANPVGNVPTHLWKGDIARLDHSVIRVGNLAEAIDWYQRLLGLDVVEQGAGRAYLASRLTGTVVVGLEENADAGAGLEYVSYRAHDEASLARIGQRLADAGIPHERGSYPTRPGGLEAIRLTAPTGHVVELLHARDAAKPKPTSGYQPGAFDVRTSHIQFRTTDVLETSRFMQMLGFKVSTYVELPDGQHLLQFMRVNEYHHQLAILTGRAGLHHVALELDTQDFWKFCDNLAVQKIQAEYGPGRHNEGNLLFIYVRDPFGNRLEICGPMEVAGFDYPPSPATEEPWFHMNQWGPQPPESWYHEWT</sequence>
<keyword evidence="7 8" id="KW-0408">Iron</keyword>
<dbReference type="PROSITE" id="PS51819">
    <property type="entry name" value="VOC"/>
    <property type="match status" value="2"/>
</dbReference>
<comment type="similarity">
    <text evidence="2 8">Belongs to the extradiol ring-cleavage dioxygenase family.</text>
</comment>
<feature type="domain" description="VOC" evidence="9">
    <location>
        <begin position="161"/>
        <end position="276"/>
    </location>
</feature>
<keyword evidence="5 8" id="KW-0223">Dioxygenase</keyword>
<keyword evidence="6 8" id="KW-0560">Oxidoreductase</keyword>
<dbReference type="GO" id="GO:0008198">
    <property type="term" value="F:ferrous iron binding"/>
    <property type="evidence" value="ECO:0007669"/>
    <property type="project" value="InterPro"/>
</dbReference>
<dbReference type="InterPro" id="IPR037523">
    <property type="entry name" value="VOC_core"/>
</dbReference>
<comment type="cofactor">
    <cofactor evidence="1 8">
        <name>Fe(2+)</name>
        <dbReference type="ChEBI" id="CHEBI:29033"/>
    </cofactor>
</comment>
<dbReference type="InterPro" id="IPR050383">
    <property type="entry name" value="GlyoxalaseI/FosfomycinResist"/>
</dbReference>
<name>A0A9J9HAA0_RHIWR</name>
<dbReference type="AlphaFoldDB" id="A0A9J9HAA0"/>
<keyword evidence="11" id="KW-1185">Reference proteome</keyword>
<evidence type="ECO:0000313" key="11">
    <source>
        <dbReference type="Proteomes" id="UP000001989"/>
    </source>
</evidence>
<dbReference type="Pfam" id="PF00903">
    <property type="entry name" value="Glyoxalase"/>
    <property type="match status" value="2"/>
</dbReference>
<feature type="domain" description="VOC" evidence="9">
    <location>
        <begin position="26"/>
        <end position="141"/>
    </location>
</feature>
<evidence type="ECO:0000313" key="10">
    <source>
        <dbReference type="EMBL" id="ABQ67901.1"/>
    </source>
</evidence>
<dbReference type="PANTHER" id="PTHR21366">
    <property type="entry name" value="GLYOXALASE FAMILY PROTEIN"/>
    <property type="match status" value="1"/>
</dbReference>
<dbReference type="Gene3D" id="3.10.180.10">
    <property type="entry name" value="2,3-Dihydroxybiphenyl 1,2-Dioxygenase, domain 1"/>
    <property type="match status" value="2"/>
</dbReference>
<reference evidence="10 11" key="1">
    <citation type="journal article" date="2010" name="J. Bacteriol.">
        <title>Genome sequence of the dioxin-mineralizing bacterium Sphingomonas wittichii RW1.</title>
        <authorList>
            <person name="Miller T.R."/>
            <person name="Delcher A.L."/>
            <person name="Salzberg S.L."/>
            <person name="Saunders E."/>
            <person name="Detter J.C."/>
            <person name="Halden R.U."/>
        </authorList>
    </citation>
    <scope>NUCLEOTIDE SEQUENCE [LARGE SCALE GENOMIC DNA]</scope>
    <source>
        <strain evidence="11">DSM 6014 / CCUG 31198 / JCM 15750 / NBRC 105917 / EY 4224 / RW1</strain>
    </source>
</reference>
<dbReference type="SUPFAM" id="SSF54593">
    <property type="entry name" value="Glyoxalase/Bleomycin resistance protein/Dihydroxybiphenyl dioxygenase"/>
    <property type="match status" value="1"/>
</dbReference>
<evidence type="ECO:0000256" key="7">
    <source>
        <dbReference type="ARBA" id="ARBA00023004"/>
    </source>
</evidence>
<dbReference type="GO" id="GO:0051213">
    <property type="term" value="F:dioxygenase activity"/>
    <property type="evidence" value="ECO:0007669"/>
    <property type="project" value="UniProtKB-KW"/>
</dbReference>
<dbReference type="Proteomes" id="UP000001989">
    <property type="component" value="Chromosome"/>
</dbReference>
<evidence type="ECO:0000259" key="9">
    <source>
        <dbReference type="PROSITE" id="PS51819"/>
    </source>
</evidence>
<keyword evidence="4 8" id="KW-0058">Aromatic hydrocarbons catabolism</keyword>
<protein>
    <submittedName>
        <fullName evidence="10">Glyoxalase/bleomycin resistance protein/dioxygenase</fullName>
    </submittedName>
</protein>
<evidence type="ECO:0000256" key="6">
    <source>
        <dbReference type="ARBA" id="ARBA00023002"/>
    </source>
</evidence>
<organism evidence="10 11">
    <name type="scientific">Rhizorhabdus wittichii (strain DSM 6014 / CCUG 31198 / JCM 15750 / NBRC 105917 / EY 4224 / RW1)</name>
    <name type="common">Sphingomonas wittichii</name>
    <dbReference type="NCBI Taxonomy" id="392499"/>
    <lineage>
        <taxon>Bacteria</taxon>
        <taxon>Pseudomonadati</taxon>
        <taxon>Pseudomonadota</taxon>
        <taxon>Alphaproteobacteria</taxon>
        <taxon>Sphingomonadales</taxon>
        <taxon>Sphingomonadaceae</taxon>
        <taxon>Rhizorhabdus</taxon>
    </lineage>
</organism>
<evidence type="ECO:0000256" key="3">
    <source>
        <dbReference type="ARBA" id="ARBA00022723"/>
    </source>
</evidence>
<evidence type="ECO:0000256" key="8">
    <source>
        <dbReference type="RuleBase" id="RU000683"/>
    </source>
</evidence>
<evidence type="ECO:0000256" key="2">
    <source>
        <dbReference type="ARBA" id="ARBA00008784"/>
    </source>
</evidence>
<keyword evidence="3" id="KW-0479">Metal-binding</keyword>
<evidence type="ECO:0000256" key="5">
    <source>
        <dbReference type="ARBA" id="ARBA00022964"/>
    </source>
</evidence>
<dbReference type="EMBL" id="CP000699">
    <property type="protein sequence ID" value="ABQ67901.1"/>
    <property type="molecule type" value="Genomic_DNA"/>
</dbReference>